<evidence type="ECO:0000313" key="3">
    <source>
        <dbReference type="Proteomes" id="UP000775872"/>
    </source>
</evidence>
<feature type="chain" id="PRO_5040422342" evidence="1">
    <location>
        <begin position="23"/>
        <end position="189"/>
    </location>
</feature>
<sequence length="189" mass="21495">MRLVIALLLASLAVCFKRPGRANIFMIPHGEMTTNGTHRLSEDGLARAECLRELFGPGSEYHIGLIVAPQHIWRLARVEKLGYDTVAPLAKDLEVNIRASCPRKIYGCVLDAIDHWVGDGNVLICWEPKLLGKLSRLIGVRRLEVYPTFRHDIIWELTQSRNYIKERTLQKCPGLDVPWVNLDTEDDLQ</sequence>
<keyword evidence="3" id="KW-1185">Reference proteome</keyword>
<dbReference type="AlphaFoldDB" id="A0A9P0EKF3"/>
<reference evidence="3" key="1">
    <citation type="submission" date="2019-06" db="EMBL/GenBank/DDBJ databases">
        <authorList>
            <person name="Broberg M."/>
        </authorList>
    </citation>
    <scope>NUCLEOTIDE SEQUENCE [LARGE SCALE GENOMIC DNA]</scope>
</reference>
<dbReference type="OrthoDB" id="5140840at2759"/>
<evidence type="ECO:0000313" key="2">
    <source>
        <dbReference type="EMBL" id="CAH0051819.1"/>
    </source>
</evidence>
<dbReference type="Proteomes" id="UP000775872">
    <property type="component" value="Unassembled WGS sequence"/>
</dbReference>
<accession>A0A9P0EKF3</accession>
<keyword evidence="1" id="KW-0732">Signal</keyword>
<gene>
    <name evidence="2" type="ORF">CSOL1703_00014470</name>
</gene>
<organism evidence="2 3">
    <name type="scientific">Clonostachys solani</name>
    <dbReference type="NCBI Taxonomy" id="160281"/>
    <lineage>
        <taxon>Eukaryota</taxon>
        <taxon>Fungi</taxon>
        <taxon>Dikarya</taxon>
        <taxon>Ascomycota</taxon>
        <taxon>Pezizomycotina</taxon>
        <taxon>Sordariomycetes</taxon>
        <taxon>Hypocreomycetidae</taxon>
        <taxon>Hypocreales</taxon>
        <taxon>Bionectriaceae</taxon>
        <taxon>Clonostachys</taxon>
    </lineage>
</organism>
<name>A0A9P0EKF3_9HYPO</name>
<reference evidence="2 3" key="2">
    <citation type="submission" date="2021-10" db="EMBL/GenBank/DDBJ databases">
        <authorList>
            <person name="Piombo E."/>
        </authorList>
    </citation>
    <scope>NUCLEOTIDE SEQUENCE [LARGE SCALE GENOMIC DNA]</scope>
</reference>
<comment type="caution">
    <text evidence="2">The sequence shown here is derived from an EMBL/GenBank/DDBJ whole genome shotgun (WGS) entry which is preliminary data.</text>
</comment>
<evidence type="ECO:0000256" key="1">
    <source>
        <dbReference type="SAM" id="SignalP"/>
    </source>
</evidence>
<protein>
    <submittedName>
        <fullName evidence="2">Uncharacterized protein</fullName>
    </submittedName>
</protein>
<dbReference type="EMBL" id="CABFOC020000042">
    <property type="protein sequence ID" value="CAH0051819.1"/>
    <property type="molecule type" value="Genomic_DNA"/>
</dbReference>
<feature type="signal peptide" evidence="1">
    <location>
        <begin position="1"/>
        <end position="22"/>
    </location>
</feature>
<proteinExistence type="predicted"/>